<feature type="site" description="Catalytically relevant" evidence="6">
    <location>
        <position position="108"/>
    </location>
</feature>
<dbReference type="PROSITE" id="PS51464">
    <property type="entry name" value="SIS"/>
    <property type="match status" value="1"/>
</dbReference>
<dbReference type="InterPro" id="IPR046348">
    <property type="entry name" value="SIS_dom_sf"/>
</dbReference>
<protein>
    <submittedName>
        <fullName evidence="10">Arabinose-5-phosphate isomerase</fullName>
    </submittedName>
</protein>
<dbReference type="PANTHER" id="PTHR42745:SF1">
    <property type="entry name" value="ARABINOSE 5-PHOSPHATE ISOMERASE KDSD"/>
    <property type="match status" value="1"/>
</dbReference>
<dbReference type="AlphaFoldDB" id="A0A1G7JIN7"/>
<dbReference type="OrthoDB" id="9762536at2"/>
<feature type="domain" description="SIS" evidence="9">
    <location>
        <begin position="38"/>
        <end position="181"/>
    </location>
</feature>
<evidence type="ECO:0000313" key="10">
    <source>
        <dbReference type="EMBL" id="SDF24797.1"/>
    </source>
</evidence>
<keyword evidence="5" id="KW-0479">Metal-binding</keyword>
<evidence type="ECO:0000256" key="4">
    <source>
        <dbReference type="PIRNR" id="PIRNR004692"/>
    </source>
</evidence>
<dbReference type="CDD" id="cd05014">
    <property type="entry name" value="SIS_Kpsf"/>
    <property type="match status" value="1"/>
</dbReference>
<dbReference type="PIRSF" id="PIRSF004692">
    <property type="entry name" value="KdsD_KpsF"/>
    <property type="match status" value="1"/>
</dbReference>
<sequence>MKNRTVINIAEVATRTLNLEAAAISELRQYINSDFEQAVELIAHCAGRLVVSGIGKSAIIGQKIVATLNSTGTPAIFMHAADAIHGDLGMIQEDDIILCISKSGNSPEIKVLVPLVKNFGNKLIGMVGNMDSFLARESDLVLNTTVSQEACPNNLAPTTSTTAQLAMGDALAVCLIEWHGFTASDFAKFHPGGTLGKKLYLKVGDLSRLHKAPQVERGSSLKEIIVTISSGMLGVTAVLEADGSLGGIITDGDLRRMLEKGIQAESVTAESIMSKYPKTIQEDELAINALEKMREHDITQLLVLRDKQYIGIIHLHDLIREGII</sequence>
<name>A0A1G7JIN7_CHIFI</name>
<proteinExistence type="inferred from homology"/>
<dbReference type="GO" id="GO:0005975">
    <property type="term" value="P:carbohydrate metabolic process"/>
    <property type="evidence" value="ECO:0007669"/>
    <property type="project" value="InterPro"/>
</dbReference>
<evidence type="ECO:0000256" key="7">
    <source>
        <dbReference type="PROSITE-ProRule" id="PRU00703"/>
    </source>
</evidence>
<feature type="site" description="Catalytically relevant" evidence="6">
    <location>
        <position position="149"/>
    </location>
</feature>
<reference evidence="10 11" key="1">
    <citation type="submission" date="2016-10" db="EMBL/GenBank/DDBJ databases">
        <authorList>
            <person name="de Groot N.N."/>
        </authorList>
    </citation>
    <scope>NUCLEOTIDE SEQUENCE [LARGE SCALE GENOMIC DNA]</scope>
    <source>
        <strain evidence="10 11">DSM 527</strain>
    </source>
</reference>
<dbReference type="RefSeq" id="WP_089829565.1">
    <property type="nucleotide sequence ID" value="NZ_FNBN01000001.1"/>
</dbReference>
<dbReference type="InterPro" id="IPR001347">
    <property type="entry name" value="SIS_dom"/>
</dbReference>
<keyword evidence="3 7" id="KW-0129">CBS domain</keyword>
<gene>
    <name evidence="10" type="ORF">SAMN04488121_1011255</name>
</gene>
<dbReference type="Gene3D" id="3.40.50.10490">
    <property type="entry name" value="Glucose-6-phosphate isomerase like protein, domain 1"/>
    <property type="match status" value="1"/>
</dbReference>
<dbReference type="GO" id="GO:0046872">
    <property type="term" value="F:metal ion binding"/>
    <property type="evidence" value="ECO:0007669"/>
    <property type="project" value="UniProtKB-KW"/>
</dbReference>
<dbReference type="Pfam" id="PF00571">
    <property type="entry name" value="CBS"/>
    <property type="match status" value="1"/>
</dbReference>
<feature type="site" description="Catalytically relevant" evidence="6">
    <location>
        <position position="190"/>
    </location>
</feature>
<feature type="domain" description="CBS" evidence="8">
    <location>
        <begin position="273"/>
        <end position="324"/>
    </location>
</feature>
<dbReference type="GO" id="GO:0019146">
    <property type="term" value="F:arabinose-5-phosphate isomerase activity"/>
    <property type="evidence" value="ECO:0007669"/>
    <property type="project" value="UniProtKB-ARBA"/>
</dbReference>
<keyword evidence="2" id="KW-0677">Repeat</keyword>
<dbReference type="InterPro" id="IPR004800">
    <property type="entry name" value="KdsD/KpsF-type"/>
</dbReference>
<accession>A0A1G7JIN7</accession>
<dbReference type="STRING" id="104663.SAMN04488121_1011255"/>
<dbReference type="InterPro" id="IPR035474">
    <property type="entry name" value="SIS_Kpsf"/>
</dbReference>
<feature type="binding site" evidence="5">
    <location>
        <position position="79"/>
    </location>
    <ligand>
        <name>Zn(2+)</name>
        <dbReference type="ChEBI" id="CHEBI:29105"/>
    </ligand>
</feature>
<dbReference type="InterPro" id="IPR050986">
    <property type="entry name" value="GutQ/KpsF_isomerases"/>
</dbReference>
<evidence type="ECO:0000259" key="8">
    <source>
        <dbReference type="PROSITE" id="PS51371"/>
    </source>
</evidence>
<dbReference type="InterPro" id="IPR046342">
    <property type="entry name" value="CBS_dom_sf"/>
</dbReference>
<dbReference type="SUPFAM" id="SSF53697">
    <property type="entry name" value="SIS domain"/>
    <property type="match status" value="1"/>
</dbReference>
<dbReference type="GO" id="GO:1901135">
    <property type="term" value="P:carbohydrate derivative metabolic process"/>
    <property type="evidence" value="ECO:0007669"/>
    <property type="project" value="InterPro"/>
</dbReference>
<dbReference type="CDD" id="cd04604">
    <property type="entry name" value="CBS_pair_SIS_assoc"/>
    <property type="match status" value="1"/>
</dbReference>
<evidence type="ECO:0000256" key="6">
    <source>
        <dbReference type="PIRSR" id="PIRSR004692-3"/>
    </source>
</evidence>
<keyword evidence="5" id="KW-0862">Zinc</keyword>
<dbReference type="PROSITE" id="PS51371">
    <property type="entry name" value="CBS"/>
    <property type="match status" value="1"/>
</dbReference>
<dbReference type="NCBIfam" id="TIGR00393">
    <property type="entry name" value="kpsF"/>
    <property type="match status" value="1"/>
</dbReference>
<evidence type="ECO:0000256" key="5">
    <source>
        <dbReference type="PIRSR" id="PIRSR004692-2"/>
    </source>
</evidence>
<evidence type="ECO:0000259" key="9">
    <source>
        <dbReference type="PROSITE" id="PS51464"/>
    </source>
</evidence>
<organism evidence="10 11">
    <name type="scientific">Chitinophaga filiformis</name>
    <name type="common">Myxococcus filiformis</name>
    <name type="synonym">Flexibacter filiformis</name>
    <dbReference type="NCBI Taxonomy" id="104663"/>
    <lineage>
        <taxon>Bacteria</taxon>
        <taxon>Pseudomonadati</taxon>
        <taxon>Bacteroidota</taxon>
        <taxon>Chitinophagia</taxon>
        <taxon>Chitinophagales</taxon>
        <taxon>Chitinophagaceae</taxon>
        <taxon>Chitinophaga</taxon>
    </lineage>
</organism>
<dbReference type="Pfam" id="PF01380">
    <property type="entry name" value="SIS"/>
    <property type="match status" value="1"/>
</dbReference>
<evidence type="ECO:0000256" key="2">
    <source>
        <dbReference type="ARBA" id="ARBA00022737"/>
    </source>
</evidence>
<dbReference type="FunFam" id="3.40.50.10490:FF:000011">
    <property type="entry name" value="Arabinose 5-phosphate isomerase"/>
    <property type="match status" value="1"/>
</dbReference>
<dbReference type="InterPro" id="IPR000644">
    <property type="entry name" value="CBS_dom"/>
</dbReference>
<evidence type="ECO:0000256" key="3">
    <source>
        <dbReference type="ARBA" id="ARBA00023122"/>
    </source>
</evidence>
<dbReference type="EMBL" id="FNBN01000001">
    <property type="protein sequence ID" value="SDF24797.1"/>
    <property type="molecule type" value="Genomic_DNA"/>
</dbReference>
<evidence type="ECO:0000313" key="11">
    <source>
        <dbReference type="Proteomes" id="UP000199045"/>
    </source>
</evidence>
<dbReference type="Gene3D" id="3.10.580.10">
    <property type="entry name" value="CBS-domain"/>
    <property type="match status" value="1"/>
</dbReference>
<evidence type="ECO:0000256" key="1">
    <source>
        <dbReference type="ARBA" id="ARBA00008165"/>
    </source>
</evidence>
<comment type="similarity">
    <text evidence="1 4">Belongs to the SIS family. GutQ/KpsF subfamily.</text>
</comment>
<keyword evidence="10" id="KW-0413">Isomerase</keyword>
<feature type="site" description="Catalytically relevant" evidence="6">
    <location>
        <position position="56"/>
    </location>
</feature>
<dbReference type="GO" id="GO:0097367">
    <property type="term" value="F:carbohydrate derivative binding"/>
    <property type="evidence" value="ECO:0007669"/>
    <property type="project" value="InterPro"/>
</dbReference>
<dbReference type="Proteomes" id="UP000199045">
    <property type="component" value="Unassembled WGS sequence"/>
</dbReference>
<dbReference type="PANTHER" id="PTHR42745">
    <property type="match status" value="1"/>
</dbReference>